<protein>
    <submittedName>
        <fullName evidence="2">Uncharacterized protein</fullName>
    </submittedName>
</protein>
<accession>A0A1I6EL10</accession>
<organism evidence="2 3">
    <name type="scientific">Desulfoscipio geothermicus DSM 3669</name>
    <dbReference type="NCBI Taxonomy" id="1121426"/>
    <lineage>
        <taxon>Bacteria</taxon>
        <taxon>Bacillati</taxon>
        <taxon>Bacillota</taxon>
        <taxon>Clostridia</taxon>
        <taxon>Eubacteriales</taxon>
        <taxon>Desulfallaceae</taxon>
        <taxon>Desulfoscipio</taxon>
    </lineage>
</organism>
<evidence type="ECO:0000256" key="1">
    <source>
        <dbReference type="SAM" id="Phobius"/>
    </source>
</evidence>
<dbReference type="STRING" id="39060.SAMN05660706_1535"/>
<reference evidence="3" key="1">
    <citation type="submission" date="2016-10" db="EMBL/GenBank/DDBJ databases">
        <authorList>
            <person name="Varghese N."/>
            <person name="Submissions S."/>
        </authorList>
    </citation>
    <scope>NUCLEOTIDE SEQUENCE [LARGE SCALE GENOMIC DNA]</scope>
    <source>
        <strain evidence="3">DSM 3669</strain>
    </source>
</reference>
<keyword evidence="1" id="KW-0812">Transmembrane</keyword>
<dbReference type="OrthoDB" id="372403at186802"/>
<keyword evidence="3" id="KW-1185">Reference proteome</keyword>
<name>A0A1I6EL10_9FIRM</name>
<evidence type="ECO:0000313" key="3">
    <source>
        <dbReference type="Proteomes" id="UP000199584"/>
    </source>
</evidence>
<gene>
    <name evidence="2" type="ORF">SAMN05660706_1535</name>
</gene>
<dbReference type="RefSeq" id="WP_092487820.1">
    <property type="nucleotide sequence ID" value="NZ_FOYM01000053.1"/>
</dbReference>
<keyword evidence="1" id="KW-1133">Transmembrane helix</keyword>
<dbReference type="AlphaFoldDB" id="A0A1I6EL10"/>
<proteinExistence type="predicted"/>
<dbReference type="Proteomes" id="UP000199584">
    <property type="component" value="Unassembled WGS sequence"/>
</dbReference>
<feature type="transmembrane region" description="Helical" evidence="1">
    <location>
        <begin position="12"/>
        <end position="37"/>
    </location>
</feature>
<keyword evidence="1" id="KW-0472">Membrane</keyword>
<sequence>MKNQIHSLLVNIYGITVAVAVIAGAVVGVLFLLAFIINGQIAANISVFNLSIMEYSKKIACLAILVGLIDFYLLKEHHLTIDYDEDKLQEQ</sequence>
<evidence type="ECO:0000313" key="2">
    <source>
        <dbReference type="EMBL" id="SFR18142.1"/>
    </source>
</evidence>
<dbReference type="EMBL" id="FOYM01000053">
    <property type="protein sequence ID" value="SFR18142.1"/>
    <property type="molecule type" value="Genomic_DNA"/>
</dbReference>